<dbReference type="NCBIfam" id="NF002367">
    <property type="entry name" value="PRK01346.1-4"/>
    <property type="match status" value="1"/>
</dbReference>
<comment type="caution">
    <text evidence="6">The sequence shown here is derived from an EMBL/GenBank/DDBJ whole genome shotgun (WGS) entry which is preliminary data.</text>
</comment>
<evidence type="ECO:0000313" key="7">
    <source>
        <dbReference type="Proteomes" id="UP000641932"/>
    </source>
</evidence>
<dbReference type="RefSeq" id="WP_189131698.1">
    <property type="nucleotide sequence ID" value="NZ_BMMS01000009.1"/>
</dbReference>
<evidence type="ECO:0000256" key="2">
    <source>
        <dbReference type="ARBA" id="ARBA00023315"/>
    </source>
</evidence>
<dbReference type="Proteomes" id="UP000641932">
    <property type="component" value="Unassembled WGS sequence"/>
</dbReference>
<dbReference type="Pfam" id="PF17668">
    <property type="entry name" value="Acetyltransf_17"/>
    <property type="match status" value="1"/>
</dbReference>
<name>A0A918DWS6_9ACTN</name>
<comment type="similarity">
    <text evidence="3">Belongs to the acetyltransferase Eis family.</text>
</comment>
<dbReference type="InterPro" id="IPR036527">
    <property type="entry name" value="SCP2_sterol-bd_dom_sf"/>
</dbReference>
<gene>
    <name evidence="6" type="ORF">GCM10012280_25310</name>
</gene>
<keyword evidence="7" id="KW-1185">Reference proteome</keyword>
<sequence length="414" mass="45481">MTERGDALDVRYITDSDIPEWSKALDTGFLRPYNEGAADIRRLRVIPARTQGAFDGARCVGTFRSFPSEVTVPGGGTVAASAISNVAVTATHRRRGLLTRMMAEELRASAEREEPVSVLIAAEYGIYGRYGFGQATTSVDYEVDLARAALGPCAPPSEGRLDLVDAAEMLKYGPELYDRFRLTCPGAMPRNERWWQMAAGHLRMPGEPWTEPFRVLYRDASGQVDGLLAYTVDDRWESKVPRDKLNVVELIAATPAAEAELWRYAMSVDWVWTVSAGHRPPDDILPLLLGDPRAVTRTTYADYMWLRPLDVPAILAARAYSAADALVLEVHDRDGYAAGRFLLDGSPVGATCERTTRSADLTLDATALGSLYLGEETATRLAVVGRVEESTANAAGRVDAMFRTGRRPWCPDIF</sequence>
<dbReference type="Gene3D" id="3.30.1050.10">
    <property type="entry name" value="SCP2 sterol-binding domain"/>
    <property type="match status" value="1"/>
</dbReference>
<accession>A0A918DWS6</accession>
<dbReference type="SUPFAM" id="SSF55729">
    <property type="entry name" value="Acyl-CoA N-acyltransferases (Nat)"/>
    <property type="match status" value="1"/>
</dbReference>
<feature type="active site" description="Proton acceptor; via carboxylate" evidence="3">
    <location>
        <position position="414"/>
    </location>
</feature>
<reference evidence="6" key="2">
    <citation type="submission" date="2020-09" db="EMBL/GenBank/DDBJ databases">
        <authorList>
            <person name="Sun Q."/>
            <person name="Zhou Y."/>
        </authorList>
    </citation>
    <scope>NUCLEOTIDE SEQUENCE</scope>
    <source>
        <strain evidence="6">CGMCC 4.7201</strain>
    </source>
</reference>
<dbReference type="AlphaFoldDB" id="A0A918DWS6"/>
<evidence type="ECO:0000259" key="4">
    <source>
        <dbReference type="Pfam" id="PF13530"/>
    </source>
</evidence>
<dbReference type="InterPro" id="IPR022902">
    <property type="entry name" value="NAcTrfase_Eis"/>
</dbReference>
<dbReference type="Gene3D" id="3.40.630.30">
    <property type="match status" value="2"/>
</dbReference>
<dbReference type="Pfam" id="PF13530">
    <property type="entry name" value="SCP2_2"/>
    <property type="match status" value="1"/>
</dbReference>
<keyword evidence="1 3" id="KW-0808">Transferase</keyword>
<dbReference type="HAMAP" id="MF_01812">
    <property type="entry name" value="Eis"/>
    <property type="match status" value="1"/>
</dbReference>
<evidence type="ECO:0000256" key="1">
    <source>
        <dbReference type="ARBA" id="ARBA00022679"/>
    </source>
</evidence>
<dbReference type="GO" id="GO:0034069">
    <property type="term" value="F:aminoglycoside N-acetyltransferase activity"/>
    <property type="evidence" value="ECO:0007669"/>
    <property type="project" value="TreeGrafter"/>
</dbReference>
<evidence type="ECO:0000256" key="3">
    <source>
        <dbReference type="HAMAP-Rule" id="MF_01812"/>
    </source>
</evidence>
<dbReference type="InterPro" id="IPR051554">
    <property type="entry name" value="Acetyltransferase_Eis"/>
</dbReference>
<dbReference type="InterPro" id="IPR041380">
    <property type="entry name" value="Acetyltransf_17"/>
</dbReference>
<comment type="caution">
    <text evidence="3">Lacks conserved residue(s) required for the propagation of feature annotation.</text>
</comment>
<dbReference type="InterPro" id="IPR016181">
    <property type="entry name" value="Acyl_CoA_acyltransferase"/>
</dbReference>
<feature type="active site" description="Proton donor" evidence="3">
    <location>
        <position position="127"/>
    </location>
</feature>
<proteinExistence type="inferred from homology"/>
<dbReference type="EMBL" id="BMMS01000009">
    <property type="protein sequence ID" value="GGO87252.1"/>
    <property type="molecule type" value="Genomic_DNA"/>
</dbReference>
<reference evidence="6" key="1">
    <citation type="journal article" date="2014" name="Int. J. Syst. Evol. Microbiol.">
        <title>Complete genome sequence of Corynebacterium casei LMG S-19264T (=DSM 44701T), isolated from a smear-ripened cheese.</title>
        <authorList>
            <consortium name="US DOE Joint Genome Institute (JGI-PGF)"/>
            <person name="Walter F."/>
            <person name="Albersmeier A."/>
            <person name="Kalinowski J."/>
            <person name="Ruckert C."/>
        </authorList>
    </citation>
    <scope>NUCLEOTIDE SEQUENCE</scope>
    <source>
        <strain evidence="6">CGMCC 4.7201</strain>
    </source>
</reference>
<dbReference type="PANTHER" id="PTHR37817">
    <property type="entry name" value="N-ACETYLTRANSFERASE EIS"/>
    <property type="match status" value="1"/>
</dbReference>
<dbReference type="SUPFAM" id="SSF55718">
    <property type="entry name" value="SCP-like"/>
    <property type="match status" value="1"/>
</dbReference>
<dbReference type="GO" id="GO:0030649">
    <property type="term" value="P:aminoglycoside antibiotic catabolic process"/>
    <property type="evidence" value="ECO:0007669"/>
    <property type="project" value="TreeGrafter"/>
</dbReference>
<feature type="binding site" evidence="3">
    <location>
        <begin position="86"/>
        <end position="88"/>
    </location>
    <ligand>
        <name>acetyl-CoA</name>
        <dbReference type="ChEBI" id="CHEBI:57288"/>
    </ligand>
</feature>
<keyword evidence="2 3" id="KW-0012">Acyltransferase</keyword>
<feature type="domain" description="Enhanced intracellular survival protein" evidence="4">
    <location>
        <begin position="311"/>
        <end position="411"/>
    </location>
</feature>
<dbReference type="InterPro" id="IPR025559">
    <property type="entry name" value="Eis_dom"/>
</dbReference>
<dbReference type="PANTHER" id="PTHR37817:SF1">
    <property type="entry name" value="N-ACETYLTRANSFERASE EIS"/>
    <property type="match status" value="1"/>
</dbReference>
<comment type="subunit">
    <text evidence="3">Homohexamer; trimer of dimers.</text>
</comment>
<dbReference type="Pfam" id="PF13527">
    <property type="entry name" value="Acetyltransf_9"/>
    <property type="match status" value="1"/>
</dbReference>
<evidence type="ECO:0000259" key="5">
    <source>
        <dbReference type="Pfam" id="PF17668"/>
    </source>
</evidence>
<evidence type="ECO:0000313" key="6">
    <source>
        <dbReference type="EMBL" id="GGO87252.1"/>
    </source>
</evidence>
<organism evidence="6 7">
    <name type="scientific">Wenjunlia tyrosinilytica</name>
    <dbReference type="NCBI Taxonomy" id="1544741"/>
    <lineage>
        <taxon>Bacteria</taxon>
        <taxon>Bacillati</taxon>
        <taxon>Actinomycetota</taxon>
        <taxon>Actinomycetes</taxon>
        <taxon>Kitasatosporales</taxon>
        <taxon>Streptomycetaceae</taxon>
        <taxon>Wenjunlia</taxon>
    </lineage>
</organism>
<feature type="binding site" evidence="3">
    <location>
        <begin position="94"/>
        <end position="99"/>
    </location>
    <ligand>
        <name>acetyl-CoA</name>
        <dbReference type="ChEBI" id="CHEBI:57288"/>
    </ligand>
</feature>
<feature type="domain" description="Eis-like acetyltransferase" evidence="5">
    <location>
        <begin position="186"/>
        <end position="298"/>
    </location>
</feature>
<protein>
    <submittedName>
        <fullName evidence="6">UPF0256 protein</fullName>
    </submittedName>
</protein>